<sequence>MALGVAGVMALLFGVLIVATTRSDDPKESASSPLVGAEAPPLVADTLDGDTVDLRDYRGSWVLVNFFATWCVPCQVEHPELVRFSEQHAGPGDAHVISVAFQDEPADLKAFFAENGGDWPVAVGDTSSIALDYGVVKLPESYVVAPSGVIVAKVAGGVKADDIDRLIAAASGASAQVGNDG</sequence>
<dbReference type="InterPro" id="IPR000866">
    <property type="entry name" value="AhpC/TSA"/>
</dbReference>
<gene>
    <name evidence="7" type="ORF">IPN02_13960</name>
</gene>
<dbReference type="EMBL" id="JADJZA010000007">
    <property type="protein sequence ID" value="MBK9297908.1"/>
    <property type="molecule type" value="Genomic_DNA"/>
</dbReference>
<keyword evidence="4" id="KW-1015">Disulfide bond</keyword>
<dbReference type="GO" id="GO:0016209">
    <property type="term" value="F:antioxidant activity"/>
    <property type="evidence" value="ECO:0007669"/>
    <property type="project" value="InterPro"/>
</dbReference>
<evidence type="ECO:0000259" key="6">
    <source>
        <dbReference type="PROSITE" id="PS51352"/>
    </source>
</evidence>
<evidence type="ECO:0000256" key="5">
    <source>
        <dbReference type="ARBA" id="ARBA00023284"/>
    </source>
</evidence>
<protein>
    <submittedName>
        <fullName evidence="7">TlpA family protein disulfide reductase</fullName>
    </submittedName>
</protein>
<comment type="subcellular location">
    <subcellularLocation>
        <location evidence="1">Cell envelope</location>
    </subcellularLocation>
</comment>
<dbReference type="AlphaFoldDB" id="A0A936NEJ4"/>
<dbReference type="GO" id="GO:0016491">
    <property type="term" value="F:oxidoreductase activity"/>
    <property type="evidence" value="ECO:0007669"/>
    <property type="project" value="InterPro"/>
</dbReference>
<organism evidence="7 8">
    <name type="scientific">Candidatus Neomicrothrix subdominans</name>
    <dbReference type="NCBI Taxonomy" id="2954438"/>
    <lineage>
        <taxon>Bacteria</taxon>
        <taxon>Bacillati</taxon>
        <taxon>Actinomycetota</taxon>
        <taxon>Acidimicrobiia</taxon>
        <taxon>Acidimicrobiales</taxon>
        <taxon>Microthrixaceae</taxon>
        <taxon>Candidatus Neomicrothrix</taxon>
    </lineage>
</organism>
<evidence type="ECO:0000256" key="4">
    <source>
        <dbReference type="ARBA" id="ARBA00023157"/>
    </source>
</evidence>
<dbReference type="PANTHER" id="PTHR42852:SF6">
    <property type="entry name" value="THIOL:DISULFIDE INTERCHANGE PROTEIN DSBE"/>
    <property type="match status" value="1"/>
</dbReference>
<dbReference type="GO" id="GO:0030313">
    <property type="term" value="C:cell envelope"/>
    <property type="evidence" value="ECO:0007669"/>
    <property type="project" value="UniProtKB-SubCell"/>
</dbReference>
<dbReference type="PROSITE" id="PS00194">
    <property type="entry name" value="THIOREDOXIN_1"/>
    <property type="match status" value="1"/>
</dbReference>
<keyword evidence="3" id="KW-0812">Transmembrane</keyword>
<reference evidence="7 8" key="1">
    <citation type="submission" date="2020-10" db="EMBL/GenBank/DDBJ databases">
        <title>Connecting structure to function with the recovery of over 1000 high-quality activated sludge metagenome-assembled genomes encoding full-length rRNA genes using long-read sequencing.</title>
        <authorList>
            <person name="Singleton C.M."/>
            <person name="Petriglieri F."/>
            <person name="Kristensen J.M."/>
            <person name="Kirkegaard R.H."/>
            <person name="Michaelsen T.Y."/>
            <person name="Andersen M.H."/>
            <person name="Karst S.M."/>
            <person name="Dueholm M.S."/>
            <person name="Nielsen P.H."/>
            <person name="Albertsen M."/>
        </authorList>
    </citation>
    <scope>NUCLEOTIDE SEQUENCE [LARGE SCALE GENOMIC DNA]</scope>
    <source>
        <strain evidence="7">Lyne_18-Q3-R50-59_MAXAC.006</strain>
    </source>
</reference>
<name>A0A936NEJ4_9ACTN</name>
<dbReference type="CDD" id="cd02966">
    <property type="entry name" value="TlpA_like_family"/>
    <property type="match status" value="1"/>
</dbReference>
<keyword evidence="3" id="KW-0735">Signal-anchor</keyword>
<dbReference type="InterPro" id="IPR036249">
    <property type="entry name" value="Thioredoxin-like_sf"/>
</dbReference>
<keyword evidence="2" id="KW-0201">Cytochrome c-type biogenesis</keyword>
<evidence type="ECO:0000256" key="3">
    <source>
        <dbReference type="ARBA" id="ARBA00022968"/>
    </source>
</evidence>
<dbReference type="SUPFAM" id="SSF52833">
    <property type="entry name" value="Thioredoxin-like"/>
    <property type="match status" value="1"/>
</dbReference>
<accession>A0A936NEJ4</accession>
<proteinExistence type="predicted"/>
<dbReference type="Pfam" id="PF00578">
    <property type="entry name" value="AhpC-TSA"/>
    <property type="match status" value="1"/>
</dbReference>
<dbReference type="Gene3D" id="3.40.30.10">
    <property type="entry name" value="Glutaredoxin"/>
    <property type="match status" value="1"/>
</dbReference>
<comment type="caution">
    <text evidence="7">The sequence shown here is derived from an EMBL/GenBank/DDBJ whole genome shotgun (WGS) entry which is preliminary data.</text>
</comment>
<evidence type="ECO:0000256" key="1">
    <source>
        <dbReference type="ARBA" id="ARBA00004196"/>
    </source>
</evidence>
<dbReference type="InterPro" id="IPR017937">
    <property type="entry name" value="Thioredoxin_CS"/>
</dbReference>
<keyword evidence="5" id="KW-0676">Redox-active center</keyword>
<dbReference type="InterPro" id="IPR050553">
    <property type="entry name" value="Thioredoxin_ResA/DsbE_sf"/>
</dbReference>
<dbReference type="GO" id="GO:0017004">
    <property type="term" value="P:cytochrome complex assembly"/>
    <property type="evidence" value="ECO:0007669"/>
    <property type="project" value="UniProtKB-KW"/>
</dbReference>
<evidence type="ECO:0000313" key="7">
    <source>
        <dbReference type="EMBL" id="MBK9297908.1"/>
    </source>
</evidence>
<dbReference type="InterPro" id="IPR013766">
    <property type="entry name" value="Thioredoxin_domain"/>
</dbReference>
<feature type="domain" description="Thioredoxin" evidence="6">
    <location>
        <begin position="33"/>
        <end position="172"/>
    </location>
</feature>
<dbReference type="Proteomes" id="UP000727993">
    <property type="component" value="Unassembled WGS sequence"/>
</dbReference>
<dbReference type="PROSITE" id="PS51352">
    <property type="entry name" value="THIOREDOXIN_2"/>
    <property type="match status" value="1"/>
</dbReference>
<evidence type="ECO:0000313" key="8">
    <source>
        <dbReference type="Proteomes" id="UP000727993"/>
    </source>
</evidence>
<dbReference type="PANTHER" id="PTHR42852">
    <property type="entry name" value="THIOL:DISULFIDE INTERCHANGE PROTEIN DSBE"/>
    <property type="match status" value="1"/>
</dbReference>
<evidence type="ECO:0000256" key="2">
    <source>
        <dbReference type="ARBA" id="ARBA00022748"/>
    </source>
</evidence>